<dbReference type="RefSeq" id="XP_040661632.1">
    <property type="nucleotide sequence ID" value="XM_040809443.1"/>
</dbReference>
<proteinExistence type="predicted"/>
<sequence>MFFESWKQNGASSLISWCDSRDTPLFRKSTQTTRWSRGHATTFEGAHQRYSNAPQPCDIASVHIPQSAFTYDIILFALPHEKPVYRRLLLDFHGNLDAVSDDIAQLLNLPITPYYDEVRLPNGSVAKPTGVTEVKWQIYGGRHRHTAKLFVIPNSPFDMVLGVSSIRRCKLWKDDRDIRTGLKYNTNKRLV</sequence>
<reference evidence="2" key="1">
    <citation type="journal article" date="2017" name="Genome Biol.">
        <title>Comparative genomics reveals high biological diversity and specific adaptations in the industrially and medically important fungal genus Aspergillus.</title>
        <authorList>
            <person name="de Vries R.P."/>
            <person name="Riley R."/>
            <person name="Wiebenga A."/>
            <person name="Aguilar-Osorio G."/>
            <person name="Amillis S."/>
            <person name="Uchima C.A."/>
            <person name="Anderluh G."/>
            <person name="Asadollahi M."/>
            <person name="Askin M."/>
            <person name="Barry K."/>
            <person name="Battaglia E."/>
            <person name="Bayram O."/>
            <person name="Benocci T."/>
            <person name="Braus-Stromeyer S.A."/>
            <person name="Caldana C."/>
            <person name="Canovas D."/>
            <person name="Cerqueira G.C."/>
            <person name="Chen F."/>
            <person name="Chen W."/>
            <person name="Choi C."/>
            <person name="Clum A."/>
            <person name="Dos Santos R.A."/>
            <person name="Damasio A.R."/>
            <person name="Diallinas G."/>
            <person name="Emri T."/>
            <person name="Fekete E."/>
            <person name="Flipphi M."/>
            <person name="Freyberg S."/>
            <person name="Gallo A."/>
            <person name="Gournas C."/>
            <person name="Habgood R."/>
            <person name="Hainaut M."/>
            <person name="Harispe M.L."/>
            <person name="Henrissat B."/>
            <person name="Hilden K.S."/>
            <person name="Hope R."/>
            <person name="Hossain A."/>
            <person name="Karabika E."/>
            <person name="Karaffa L."/>
            <person name="Karanyi Z."/>
            <person name="Krasevec N."/>
            <person name="Kuo A."/>
            <person name="Kusch H."/>
            <person name="LaButti K."/>
            <person name="Lagendijk E.L."/>
            <person name="Lapidus A."/>
            <person name="Levasseur A."/>
            <person name="Lindquist E."/>
            <person name="Lipzen A."/>
            <person name="Logrieco A.F."/>
            <person name="MacCabe A."/>
            <person name="Maekelae M.R."/>
            <person name="Malavazi I."/>
            <person name="Melin P."/>
            <person name="Meyer V."/>
            <person name="Mielnichuk N."/>
            <person name="Miskei M."/>
            <person name="Molnar A.P."/>
            <person name="Mule G."/>
            <person name="Ngan C.Y."/>
            <person name="Orejas M."/>
            <person name="Orosz E."/>
            <person name="Ouedraogo J.P."/>
            <person name="Overkamp K.M."/>
            <person name="Park H.-S."/>
            <person name="Perrone G."/>
            <person name="Piumi F."/>
            <person name="Punt P.J."/>
            <person name="Ram A.F."/>
            <person name="Ramon A."/>
            <person name="Rauscher S."/>
            <person name="Record E."/>
            <person name="Riano-Pachon D.M."/>
            <person name="Robert V."/>
            <person name="Roehrig J."/>
            <person name="Ruller R."/>
            <person name="Salamov A."/>
            <person name="Salih N.S."/>
            <person name="Samson R.A."/>
            <person name="Sandor E."/>
            <person name="Sanguinetti M."/>
            <person name="Schuetze T."/>
            <person name="Sepcic K."/>
            <person name="Shelest E."/>
            <person name="Sherlock G."/>
            <person name="Sophianopoulou V."/>
            <person name="Squina F.M."/>
            <person name="Sun H."/>
            <person name="Susca A."/>
            <person name="Todd R.B."/>
            <person name="Tsang A."/>
            <person name="Unkles S.E."/>
            <person name="van de Wiele N."/>
            <person name="van Rossen-Uffink D."/>
            <person name="Oliveira J.V."/>
            <person name="Vesth T.C."/>
            <person name="Visser J."/>
            <person name="Yu J.-H."/>
            <person name="Zhou M."/>
            <person name="Andersen M.R."/>
            <person name="Archer D.B."/>
            <person name="Baker S.E."/>
            <person name="Benoit I."/>
            <person name="Brakhage A.A."/>
            <person name="Braus G.H."/>
            <person name="Fischer R."/>
            <person name="Frisvad J.C."/>
            <person name="Goldman G.H."/>
            <person name="Houbraken J."/>
            <person name="Oakley B."/>
            <person name="Pocsi I."/>
            <person name="Scazzocchio C."/>
            <person name="Seiboth B."/>
            <person name="vanKuyk P.A."/>
            <person name="Wortman J."/>
            <person name="Dyer P.S."/>
            <person name="Grigoriev I.V."/>
        </authorList>
    </citation>
    <scope>NUCLEOTIDE SEQUENCE [LARGE SCALE GENOMIC DNA]</scope>
    <source>
        <strain evidence="2">CBS 583.65</strain>
    </source>
</reference>
<dbReference type="OrthoDB" id="4492958at2759"/>
<evidence type="ECO:0000313" key="1">
    <source>
        <dbReference type="EMBL" id="OJI95869.1"/>
    </source>
</evidence>
<evidence type="ECO:0000313" key="2">
    <source>
        <dbReference type="Proteomes" id="UP000184073"/>
    </source>
</evidence>
<dbReference type="CDD" id="cd00303">
    <property type="entry name" value="retropepsin_like"/>
    <property type="match status" value="1"/>
</dbReference>
<protein>
    <submittedName>
        <fullName evidence="1">Uncharacterized protein</fullName>
    </submittedName>
</protein>
<dbReference type="Proteomes" id="UP000184073">
    <property type="component" value="Unassembled WGS sequence"/>
</dbReference>
<organism evidence="1 2">
    <name type="scientific">Aspergillus versicolor CBS 583.65</name>
    <dbReference type="NCBI Taxonomy" id="1036611"/>
    <lineage>
        <taxon>Eukaryota</taxon>
        <taxon>Fungi</taxon>
        <taxon>Dikarya</taxon>
        <taxon>Ascomycota</taxon>
        <taxon>Pezizomycotina</taxon>
        <taxon>Eurotiomycetes</taxon>
        <taxon>Eurotiomycetidae</taxon>
        <taxon>Eurotiales</taxon>
        <taxon>Aspergillaceae</taxon>
        <taxon>Aspergillus</taxon>
        <taxon>Aspergillus subgen. Nidulantes</taxon>
    </lineage>
</organism>
<name>A0A1L9P2V6_ASPVE</name>
<dbReference type="AlphaFoldDB" id="A0A1L9P2V6"/>
<gene>
    <name evidence="1" type="ORF">ASPVEDRAFT_206959</name>
</gene>
<accession>A0A1L9P2V6</accession>
<dbReference type="VEuPathDB" id="FungiDB:ASPVEDRAFT_206959"/>
<dbReference type="EMBL" id="KV878125">
    <property type="protein sequence ID" value="OJI95869.1"/>
    <property type="molecule type" value="Genomic_DNA"/>
</dbReference>
<dbReference type="GeneID" id="63724954"/>
<keyword evidence="2" id="KW-1185">Reference proteome</keyword>